<evidence type="ECO:0000313" key="12">
    <source>
        <dbReference type="EMBL" id="CAD9489521.1"/>
    </source>
</evidence>
<keyword evidence="3" id="KW-0433">Leucine-rich repeat</keyword>
<dbReference type="EMBL" id="HBGS01060599">
    <property type="protein sequence ID" value="CAD9489521.1"/>
    <property type="molecule type" value="Transcribed_RNA"/>
</dbReference>
<keyword evidence="6" id="KW-0175">Coiled coil</keyword>
<evidence type="ECO:0000256" key="2">
    <source>
        <dbReference type="ARBA" id="ARBA00022490"/>
    </source>
</evidence>
<dbReference type="PROSITE" id="PS51450">
    <property type="entry name" value="LRR"/>
    <property type="match status" value="3"/>
</dbReference>
<organism evidence="12">
    <name type="scientific">Octactis speculum</name>
    <dbReference type="NCBI Taxonomy" id="3111310"/>
    <lineage>
        <taxon>Eukaryota</taxon>
        <taxon>Sar</taxon>
        <taxon>Stramenopiles</taxon>
        <taxon>Ochrophyta</taxon>
        <taxon>Dictyochophyceae</taxon>
        <taxon>Dictyochales</taxon>
        <taxon>Dictyochaceae</taxon>
        <taxon>Octactis</taxon>
    </lineage>
</organism>
<proteinExistence type="inferred from homology"/>
<evidence type="ECO:0000256" key="7">
    <source>
        <dbReference type="ARBA" id="ARBA00023069"/>
    </source>
</evidence>
<gene>
    <name evidence="12" type="ORF">DSPE1174_LOCUS31585</name>
</gene>
<keyword evidence="8" id="KW-0206">Cytoskeleton</keyword>
<evidence type="ECO:0000256" key="6">
    <source>
        <dbReference type="ARBA" id="ARBA00023054"/>
    </source>
</evidence>
<dbReference type="InterPro" id="IPR050576">
    <property type="entry name" value="Cilia_flagella_integrity"/>
</dbReference>
<sequence>MKVGSNKRDEEVTVIDEETLYEVFKDSMEREGAVETEDDAAVLLTPPHTKNEQILVRKMSEATDLLLSFRNIMKIDNLQGFNSLLKLCLDNNAISEIQNLDHLEHLEWLDLSFNSISKIEGLSKLTNLKDVTFFANKIEEICGLDACTNLECLSLGNNKISSVAGVIELRRFKGLRLLNLEGNPVSEGKDYRLNLIAFMNQLKYLDYIMVTTPEVEAAKEQFQDDLMDVMEDDALDDERLSREAAEAEYSAKLARANLGVFETMFKDMFAGDDSHPKLREVLPGVDDLVATFSSELEAMTQTMLQICLSKDEDRRAELEMFQEALAGLRGKFTSESIDIIEKWNASKLNLSCKLSIQTSVHAEDLAGPLRKVDDLYSKLMDLELRQVQYFEDIMSDFEARYREMTVACGEVQQSYFKAVEECENNYYKALNDLAESMLEKAAAQDEDDENSEVFPDMLLDRDLCMETLSASHDAHVGKVFKGEDVTRSAETQKLNSTIDGLMDEEHERNRSRIMELHEFSKAAKAELNSFITKEEIDEDYDD</sequence>
<evidence type="ECO:0000256" key="10">
    <source>
        <dbReference type="ARBA" id="ARBA00038378"/>
    </source>
</evidence>
<evidence type="ECO:0000256" key="9">
    <source>
        <dbReference type="ARBA" id="ARBA00023273"/>
    </source>
</evidence>
<keyword evidence="2" id="KW-0963">Cytoplasm</keyword>
<evidence type="ECO:0000256" key="8">
    <source>
        <dbReference type="ARBA" id="ARBA00023212"/>
    </source>
</evidence>
<evidence type="ECO:0000256" key="4">
    <source>
        <dbReference type="ARBA" id="ARBA00022737"/>
    </source>
</evidence>
<dbReference type="Gene3D" id="3.80.10.10">
    <property type="entry name" value="Ribonuclease Inhibitor"/>
    <property type="match status" value="1"/>
</dbReference>
<evidence type="ECO:0000256" key="3">
    <source>
        <dbReference type="ARBA" id="ARBA00022614"/>
    </source>
</evidence>
<dbReference type="Pfam" id="PF14580">
    <property type="entry name" value="LRR_9"/>
    <property type="match status" value="1"/>
</dbReference>
<dbReference type="PANTHER" id="PTHR45973:SF12">
    <property type="entry name" value="DYNEIN REGULATORY COMPLEX SUBUNIT 3"/>
    <property type="match status" value="1"/>
</dbReference>
<dbReference type="SUPFAM" id="SSF52075">
    <property type="entry name" value="Outer arm dynein light chain 1"/>
    <property type="match status" value="1"/>
</dbReference>
<evidence type="ECO:0000256" key="11">
    <source>
        <dbReference type="ARBA" id="ARBA00040950"/>
    </source>
</evidence>
<dbReference type="InterPro" id="IPR032675">
    <property type="entry name" value="LRR_dom_sf"/>
</dbReference>
<protein>
    <recommendedName>
        <fullName evidence="11">Dynein regulatory complex subunit 3</fullName>
    </recommendedName>
</protein>
<reference evidence="12" key="1">
    <citation type="submission" date="2021-01" db="EMBL/GenBank/DDBJ databases">
        <authorList>
            <person name="Corre E."/>
            <person name="Pelletier E."/>
            <person name="Niang G."/>
            <person name="Scheremetjew M."/>
            <person name="Finn R."/>
            <person name="Kale V."/>
            <person name="Holt S."/>
            <person name="Cochrane G."/>
            <person name="Meng A."/>
            <person name="Brown T."/>
            <person name="Cohen L."/>
        </authorList>
    </citation>
    <scope>NUCLEOTIDE SEQUENCE</scope>
    <source>
        <strain evidence="12">CCMP1381</strain>
    </source>
</reference>
<dbReference type="SMART" id="SM00365">
    <property type="entry name" value="LRR_SD22"/>
    <property type="match status" value="4"/>
</dbReference>
<keyword evidence="5" id="KW-0282">Flagellum</keyword>
<keyword evidence="4" id="KW-0677">Repeat</keyword>
<accession>A0A7S2HFX7</accession>
<evidence type="ECO:0000256" key="5">
    <source>
        <dbReference type="ARBA" id="ARBA00022846"/>
    </source>
</evidence>
<keyword evidence="9" id="KW-0966">Cell projection</keyword>
<keyword evidence="7" id="KW-0969">Cilium</keyword>
<dbReference type="PANTHER" id="PTHR45973">
    <property type="entry name" value="PROTEIN PHOSPHATASE 1 REGULATORY SUBUNIT SDS22-RELATED"/>
    <property type="match status" value="1"/>
</dbReference>
<comment type="subcellular location">
    <subcellularLocation>
        <location evidence="1">Cytoplasm</location>
        <location evidence="1">Cytoskeleton</location>
        <location evidence="1">Flagellum axoneme</location>
    </subcellularLocation>
</comment>
<dbReference type="InterPro" id="IPR001611">
    <property type="entry name" value="Leu-rich_rpt"/>
</dbReference>
<evidence type="ECO:0000256" key="1">
    <source>
        <dbReference type="ARBA" id="ARBA00004611"/>
    </source>
</evidence>
<dbReference type="GO" id="GO:0005929">
    <property type="term" value="C:cilium"/>
    <property type="evidence" value="ECO:0007669"/>
    <property type="project" value="TreeGrafter"/>
</dbReference>
<dbReference type="AlphaFoldDB" id="A0A7S2HFX7"/>
<name>A0A7S2HFX7_9STRA</name>
<comment type="similarity">
    <text evidence="10">Belongs to the DRC3 family.</text>
</comment>